<gene>
    <name evidence="2" type="ORF">OHU17_20370</name>
</gene>
<evidence type="ECO:0000313" key="2">
    <source>
        <dbReference type="EMBL" id="WUO48003.1"/>
    </source>
</evidence>
<feature type="transmembrane region" description="Helical" evidence="1">
    <location>
        <begin position="21"/>
        <end position="46"/>
    </location>
</feature>
<name>A0ABZ1RMU8_9ACTN</name>
<evidence type="ECO:0000313" key="3">
    <source>
        <dbReference type="Proteomes" id="UP001432075"/>
    </source>
</evidence>
<keyword evidence="1" id="KW-0472">Membrane</keyword>
<reference evidence="2" key="1">
    <citation type="submission" date="2022-10" db="EMBL/GenBank/DDBJ databases">
        <title>The complete genomes of actinobacterial strains from the NBC collection.</title>
        <authorList>
            <person name="Joergensen T.S."/>
            <person name="Alvarez Arevalo M."/>
            <person name="Sterndorff E.B."/>
            <person name="Faurdal D."/>
            <person name="Vuksanovic O."/>
            <person name="Mourched A.-S."/>
            <person name="Charusanti P."/>
            <person name="Shaw S."/>
            <person name="Blin K."/>
            <person name="Weber T."/>
        </authorList>
    </citation>
    <scope>NUCLEOTIDE SEQUENCE</scope>
    <source>
        <strain evidence="2">NBC_00283</strain>
    </source>
</reference>
<feature type="transmembrane region" description="Helical" evidence="1">
    <location>
        <begin position="129"/>
        <end position="148"/>
    </location>
</feature>
<dbReference type="EMBL" id="CP108057">
    <property type="protein sequence ID" value="WUO48003.1"/>
    <property type="molecule type" value="Genomic_DNA"/>
</dbReference>
<dbReference type="RefSeq" id="WP_328776332.1">
    <property type="nucleotide sequence ID" value="NZ_CP108057.1"/>
</dbReference>
<feature type="transmembrane region" description="Helical" evidence="1">
    <location>
        <begin position="106"/>
        <end position="123"/>
    </location>
</feature>
<protein>
    <submittedName>
        <fullName evidence="2">Uncharacterized protein</fullName>
    </submittedName>
</protein>
<sequence>MVTPEVYGKPTPEAAVRGGRWARLATGAELAFVAQVIVAAAVFLATSGTRDDHGTGFAAGTEVLKVLVGGLPLLLLAGCLHWALFSLPATALARLTGGSGWETARVALCAAAVTAAHAWWVTALWEVPFGRAAAWIAGTGALPLVAAWHARRRSLGWGAMLARIGALTGITLLAALAGAFLQARTGWLAYEPPRLERDQYAGTWVGGGGAHRLRLDGNGGAEAGNLPLEDRSTTLWDACSGTGTWAFEPKDAAGGRGPSGGARDRVTLTIESCGRMLDWRIGGTAGRPELFTVVDASDSRRVITLHRP</sequence>
<feature type="transmembrane region" description="Helical" evidence="1">
    <location>
        <begin position="160"/>
        <end position="181"/>
    </location>
</feature>
<accession>A0ABZ1RMU8</accession>
<proteinExistence type="predicted"/>
<keyword evidence="1" id="KW-0812">Transmembrane</keyword>
<evidence type="ECO:0000256" key="1">
    <source>
        <dbReference type="SAM" id="Phobius"/>
    </source>
</evidence>
<feature type="transmembrane region" description="Helical" evidence="1">
    <location>
        <begin position="66"/>
        <end position="85"/>
    </location>
</feature>
<keyword evidence="3" id="KW-1185">Reference proteome</keyword>
<organism evidence="2 3">
    <name type="scientific">Streptomyces goshikiensis</name>
    <dbReference type="NCBI Taxonomy" id="1942"/>
    <lineage>
        <taxon>Bacteria</taxon>
        <taxon>Bacillati</taxon>
        <taxon>Actinomycetota</taxon>
        <taxon>Actinomycetes</taxon>
        <taxon>Kitasatosporales</taxon>
        <taxon>Streptomycetaceae</taxon>
        <taxon>Streptomyces</taxon>
    </lineage>
</organism>
<dbReference type="Proteomes" id="UP001432075">
    <property type="component" value="Chromosome"/>
</dbReference>
<keyword evidence="1" id="KW-1133">Transmembrane helix</keyword>